<proteinExistence type="predicted"/>
<dbReference type="RefSeq" id="WP_285722875.1">
    <property type="nucleotide sequence ID" value="NZ_BSDD01000001.1"/>
</dbReference>
<dbReference type="Proteomes" id="UP001165089">
    <property type="component" value="Unassembled WGS sequence"/>
</dbReference>
<evidence type="ECO:0008006" key="3">
    <source>
        <dbReference type="Google" id="ProtNLM"/>
    </source>
</evidence>
<organism evidence="1 2">
    <name type="scientific">Geothrix rubra</name>
    <dbReference type="NCBI Taxonomy" id="2927977"/>
    <lineage>
        <taxon>Bacteria</taxon>
        <taxon>Pseudomonadati</taxon>
        <taxon>Acidobacteriota</taxon>
        <taxon>Holophagae</taxon>
        <taxon>Holophagales</taxon>
        <taxon>Holophagaceae</taxon>
        <taxon>Geothrix</taxon>
    </lineage>
</organism>
<evidence type="ECO:0000313" key="2">
    <source>
        <dbReference type="Proteomes" id="UP001165089"/>
    </source>
</evidence>
<evidence type="ECO:0000313" key="1">
    <source>
        <dbReference type="EMBL" id="GLH69096.1"/>
    </source>
</evidence>
<name>A0ABQ5Q3U0_9BACT</name>
<comment type="caution">
    <text evidence="1">The sequence shown here is derived from an EMBL/GenBank/DDBJ whole genome shotgun (WGS) entry which is preliminary data.</text>
</comment>
<reference evidence="1 2" key="1">
    <citation type="journal article" date="2023" name="Antonie Van Leeuwenhoek">
        <title>Mesoterricola silvestris gen. nov., sp. nov., Mesoterricola sediminis sp. nov., Geothrix oryzae sp. nov., Geothrix edaphica sp. nov., Geothrix rubra sp. nov., and Geothrix limicola sp. nov., six novel members of Acidobacteriota isolated from soils.</title>
        <authorList>
            <person name="Itoh H."/>
            <person name="Sugisawa Y."/>
            <person name="Mise K."/>
            <person name="Xu Z."/>
            <person name="Kuniyasu M."/>
            <person name="Ushijima N."/>
            <person name="Kawano K."/>
            <person name="Kobayashi E."/>
            <person name="Shiratori Y."/>
            <person name="Masuda Y."/>
            <person name="Senoo K."/>
        </authorList>
    </citation>
    <scope>NUCLEOTIDE SEQUENCE [LARGE SCALE GENOMIC DNA]</scope>
    <source>
        <strain evidence="1 2">Red803</strain>
    </source>
</reference>
<keyword evidence="2" id="KW-1185">Reference proteome</keyword>
<accession>A0ABQ5Q3U0</accession>
<protein>
    <recommendedName>
        <fullName evidence="3">DUF4488 domain-containing protein</fullName>
    </recommendedName>
</protein>
<sequence>MRAAGPLLLPFLLVLPLTAQKSKPAPSKEASTVRKVDWDGEWSLLAAKSDNPEEQIDAFVKDMNFALRLFWKKKLQNACRTFDKLDILAGDNFTVTMGRERPVDTPADGTVADWKRSDDEAFKATLTQDGPTMIQTLQGDGYTLKYVYSMRKDGESMAIQVTYTHPKLDNPFSYKLVFKRND</sequence>
<dbReference type="EMBL" id="BSDD01000001">
    <property type="protein sequence ID" value="GLH69096.1"/>
    <property type="molecule type" value="Genomic_DNA"/>
</dbReference>
<gene>
    <name evidence="1" type="ORF">GETHPA_06290</name>
</gene>